<keyword evidence="8" id="KW-1185">Reference proteome</keyword>
<comment type="subunit">
    <text evidence="1">Self-associates forming complexes of several hundred monomers.</text>
</comment>
<sequence length="295" mass="32895">MEKVRLSRTTHKQYEYLIQFLEQNSVITRGKSTPSEVSIIKDLWKKFAAEINSKNIGPFKTVDQWKRILTEWKANTKRKSHTGGGPPSKKKLTDLKERLLSVITKIHLGDDLLPDTLGGNIAESTSSTTGAIDVSFEVHDANMEIVDLNEEITYGESIAQISDDAFENVISPTDVLIPEDAMSVEKSNVKPAKLKIKKTNTNERYTSKILREALEKFTEGQNAIVDATAHQVDAVGQLTNILSEVSETLKKKNDILQAIADAKAVKAEAAMVRAKAEEMKVTIEIIKLKNELEYI</sequence>
<protein>
    <recommendedName>
        <fullName evidence="2">Regulatory protein zeste</fullName>
    </recommendedName>
</protein>
<name>A0AAW1JVC5_POPJA</name>
<proteinExistence type="predicted"/>
<keyword evidence="3" id="KW-0805">Transcription regulation</keyword>
<evidence type="ECO:0000256" key="5">
    <source>
        <dbReference type="ARBA" id="ARBA00025466"/>
    </source>
</evidence>
<keyword evidence="4" id="KW-0804">Transcription</keyword>
<evidence type="ECO:0000259" key="6">
    <source>
        <dbReference type="Pfam" id="PF13873"/>
    </source>
</evidence>
<evidence type="ECO:0000256" key="3">
    <source>
        <dbReference type="ARBA" id="ARBA00023015"/>
    </source>
</evidence>
<dbReference type="InterPro" id="IPR028002">
    <property type="entry name" value="Myb_DNA-bind_5"/>
</dbReference>
<evidence type="ECO:0000256" key="4">
    <source>
        <dbReference type="ARBA" id="ARBA00023163"/>
    </source>
</evidence>
<feature type="domain" description="Myb/SANT-like DNA-binding" evidence="6">
    <location>
        <begin position="5"/>
        <end position="79"/>
    </location>
</feature>
<comment type="caution">
    <text evidence="7">The sequence shown here is derived from an EMBL/GenBank/DDBJ whole genome shotgun (WGS) entry which is preliminary data.</text>
</comment>
<evidence type="ECO:0000313" key="7">
    <source>
        <dbReference type="EMBL" id="KAK9708081.1"/>
    </source>
</evidence>
<accession>A0AAW1JVC5</accession>
<dbReference type="AlphaFoldDB" id="A0AAW1JVC5"/>
<dbReference type="Proteomes" id="UP001458880">
    <property type="component" value="Unassembled WGS sequence"/>
</dbReference>
<reference evidence="7 8" key="1">
    <citation type="journal article" date="2024" name="BMC Genomics">
        <title>De novo assembly and annotation of Popillia japonica's genome with initial clues to its potential as an invasive pest.</title>
        <authorList>
            <person name="Cucini C."/>
            <person name="Boschi S."/>
            <person name="Funari R."/>
            <person name="Cardaioli E."/>
            <person name="Iannotti N."/>
            <person name="Marturano G."/>
            <person name="Paoli F."/>
            <person name="Bruttini M."/>
            <person name="Carapelli A."/>
            <person name="Frati F."/>
            <person name="Nardi F."/>
        </authorList>
    </citation>
    <scope>NUCLEOTIDE SEQUENCE [LARGE SCALE GENOMIC DNA]</scope>
    <source>
        <strain evidence="7">DMR45628</strain>
    </source>
</reference>
<organism evidence="7 8">
    <name type="scientific">Popillia japonica</name>
    <name type="common">Japanese beetle</name>
    <dbReference type="NCBI Taxonomy" id="7064"/>
    <lineage>
        <taxon>Eukaryota</taxon>
        <taxon>Metazoa</taxon>
        <taxon>Ecdysozoa</taxon>
        <taxon>Arthropoda</taxon>
        <taxon>Hexapoda</taxon>
        <taxon>Insecta</taxon>
        <taxon>Pterygota</taxon>
        <taxon>Neoptera</taxon>
        <taxon>Endopterygota</taxon>
        <taxon>Coleoptera</taxon>
        <taxon>Polyphaga</taxon>
        <taxon>Scarabaeiformia</taxon>
        <taxon>Scarabaeidae</taxon>
        <taxon>Rutelinae</taxon>
        <taxon>Popillia</taxon>
    </lineage>
</organism>
<dbReference type="Pfam" id="PF13873">
    <property type="entry name" value="Myb_DNA-bind_5"/>
    <property type="match status" value="1"/>
</dbReference>
<dbReference type="GO" id="GO:0003677">
    <property type="term" value="F:DNA binding"/>
    <property type="evidence" value="ECO:0007669"/>
    <property type="project" value="UniProtKB-KW"/>
</dbReference>
<comment type="function">
    <text evidence="5">Involved in transvection phenomena (= synapsis-dependent gene expression), where the synaptic pairing of chromosomes carrying genes with which zeste interacts influences the expression of these genes. Zeste binds to DNA and stimulates transcription from a nearby promoter.</text>
</comment>
<dbReference type="EMBL" id="JASPKY010000337">
    <property type="protein sequence ID" value="KAK9708081.1"/>
    <property type="molecule type" value="Genomic_DNA"/>
</dbReference>
<evidence type="ECO:0000256" key="1">
    <source>
        <dbReference type="ARBA" id="ARBA00011764"/>
    </source>
</evidence>
<evidence type="ECO:0000313" key="8">
    <source>
        <dbReference type="Proteomes" id="UP001458880"/>
    </source>
</evidence>
<gene>
    <name evidence="7" type="ORF">QE152_g27454</name>
</gene>
<keyword evidence="7" id="KW-0238">DNA-binding</keyword>
<evidence type="ECO:0000256" key="2">
    <source>
        <dbReference type="ARBA" id="ARBA00016807"/>
    </source>
</evidence>